<name>A0A4C1WND8_EUMVA</name>
<dbReference type="PROSITE" id="PS50878">
    <property type="entry name" value="RT_POL"/>
    <property type="match status" value="1"/>
</dbReference>
<dbReference type="STRING" id="151549.A0A4C1WND8"/>
<sequence>MAFLDYSKAFDSISRKAIWETLEQQEIPSYYINIIKNIYWNSKARIHLETSGKKFKIEREVRHGDLLSPKLFSVAQENIFSKLEWDNFGLNVQGVKLNHLRFAKNNKIAGRKYESRSIHE</sequence>
<organism evidence="2 3">
    <name type="scientific">Eumeta variegata</name>
    <name type="common">Bagworm moth</name>
    <name type="synonym">Eumeta japonica</name>
    <dbReference type="NCBI Taxonomy" id="151549"/>
    <lineage>
        <taxon>Eukaryota</taxon>
        <taxon>Metazoa</taxon>
        <taxon>Ecdysozoa</taxon>
        <taxon>Arthropoda</taxon>
        <taxon>Hexapoda</taxon>
        <taxon>Insecta</taxon>
        <taxon>Pterygota</taxon>
        <taxon>Neoptera</taxon>
        <taxon>Endopterygota</taxon>
        <taxon>Lepidoptera</taxon>
        <taxon>Glossata</taxon>
        <taxon>Ditrysia</taxon>
        <taxon>Tineoidea</taxon>
        <taxon>Psychidae</taxon>
        <taxon>Oiketicinae</taxon>
        <taxon>Eumeta</taxon>
    </lineage>
</organism>
<dbReference type="Proteomes" id="UP000299102">
    <property type="component" value="Unassembled WGS sequence"/>
</dbReference>
<dbReference type="PANTHER" id="PTHR47027">
    <property type="entry name" value="REVERSE TRANSCRIPTASE DOMAIN-CONTAINING PROTEIN"/>
    <property type="match status" value="1"/>
</dbReference>
<accession>A0A4C1WND8</accession>
<dbReference type="PANTHER" id="PTHR47027:SF8">
    <property type="entry name" value="RIBONUCLEASE H"/>
    <property type="match status" value="1"/>
</dbReference>
<dbReference type="OrthoDB" id="410104at2759"/>
<dbReference type="EMBL" id="BGZK01000612">
    <property type="protein sequence ID" value="GBP52888.1"/>
    <property type="molecule type" value="Genomic_DNA"/>
</dbReference>
<feature type="domain" description="Reverse transcriptase" evidence="1">
    <location>
        <begin position="1"/>
        <end position="120"/>
    </location>
</feature>
<evidence type="ECO:0000313" key="3">
    <source>
        <dbReference type="Proteomes" id="UP000299102"/>
    </source>
</evidence>
<gene>
    <name evidence="2" type="ORF">EVAR_47543_1</name>
</gene>
<comment type="caution">
    <text evidence="2">The sequence shown here is derived from an EMBL/GenBank/DDBJ whole genome shotgun (WGS) entry which is preliminary data.</text>
</comment>
<evidence type="ECO:0000259" key="1">
    <source>
        <dbReference type="PROSITE" id="PS50878"/>
    </source>
</evidence>
<dbReference type="InterPro" id="IPR000477">
    <property type="entry name" value="RT_dom"/>
</dbReference>
<proteinExistence type="predicted"/>
<dbReference type="Pfam" id="PF00078">
    <property type="entry name" value="RVT_1"/>
    <property type="match status" value="1"/>
</dbReference>
<dbReference type="AlphaFoldDB" id="A0A4C1WND8"/>
<keyword evidence="3" id="KW-1185">Reference proteome</keyword>
<evidence type="ECO:0000313" key="2">
    <source>
        <dbReference type="EMBL" id="GBP52888.1"/>
    </source>
</evidence>
<protein>
    <submittedName>
        <fullName evidence="2">Retrovirus-related Pol polyprotein from type-1 retrotransposable element R2</fullName>
    </submittedName>
</protein>
<reference evidence="2 3" key="1">
    <citation type="journal article" date="2019" name="Commun. Biol.">
        <title>The bagworm genome reveals a unique fibroin gene that provides high tensile strength.</title>
        <authorList>
            <person name="Kono N."/>
            <person name="Nakamura H."/>
            <person name="Ohtoshi R."/>
            <person name="Tomita M."/>
            <person name="Numata K."/>
            <person name="Arakawa K."/>
        </authorList>
    </citation>
    <scope>NUCLEOTIDE SEQUENCE [LARGE SCALE GENOMIC DNA]</scope>
</reference>